<evidence type="ECO:0000256" key="2">
    <source>
        <dbReference type="ARBA" id="ARBA00022450"/>
    </source>
</evidence>
<name>A0A931G2I0_9ACTN</name>
<evidence type="ECO:0000256" key="4">
    <source>
        <dbReference type="ARBA" id="ARBA00022679"/>
    </source>
</evidence>
<comment type="caution">
    <text evidence="9">The sequence shown here is derived from an EMBL/GenBank/DDBJ whole genome shotgun (WGS) entry which is preliminary data.</text>
</comment>
<dbReference type="SUPFAM" id="SSF55048">
    <property type="entry name" value="Probable ACP-binding domain of malonyl-CoA ACP transacylase"/>
    <property type="match status" value="1"/>
</dbReference>
<dbReference type="InterPro" id="IPR036736">
    <property type="entry name" value="ACP-like_sf"/>
</dbReference>
<dbReference type="RefSeq" id="WP_196417917.1">
    <property type="nucleotide sequence ID" value="NZ_JADQTO010000018.1"/>
</dbReference>
<keyword evidence="4" id="KW-0808">Transferase</keyword>
<dbReference type="InterPro" id="IPR006162">
    <property type="entry name" value="Ppantetheine_attach_site"/>
</dbReference>
<dbReference type="SMART" id="SM00827">
    <property type="entry name" value="PKS_AT"/>
    <property type="match status" value="1"/>
</dbReference>
<dbReference type="PROSITE" id="PS50075">
    <property type="entry name" value="CARRIER"/>
    <property type="match status" value="1"/>
</dbReference>
<accession>A0A931G2I0</accession>
<dbReference type="Gene3D" id="1.10.1200.10">
    <property type="entry name" value="ACP-like"/>
    <property type="match status" value="1"/>
</dbReference>
<dbReference type="GO" id="GO:0006633">
    <property type="term" value="P:fatty acid biosynthetic process"/>
    <property type="evidence" value="ECO:0007669"/>
    <property type="project" value="TreeGrafter"/>
</dbReference>
<dbReference type="AlphaFoldDB" id="A0A931G2I0"/>
<dbReference type="InterPro" id="IPR014043">
    <property type="entry name" value="Acyl_transferase_dom"/>
</dbReference>
<evidence type="ECO:0000313" key="10">
    <source>
        <dbReference type="Proteomes" id="UP000598146"/>
    </source>
</evidence>
<dbReference type="PROSITE" id="PS00012">
    <property type="entry name" value="PHOSPHOPANTETHEINE"/>
    <property type="match status" value="1"/>
</dbReference>
<dbReference type="SUPFAM" id="SSF47336">
    <property type="entry name" value="ACP-like"/>
    <property type="match status" value="1"/>
</dbReference>
<dbReference type="EC" id="2.3.1.39" evidence="1"/>
<dbReference type="EMBL" id="JADQTO010000018">
    <property type="protein sequence ID" value="MBG0566146.1"/>
    <property type="molecule type" value="Genomic_DNA"/>
</dbReference>
<feature type="domain" description="Carrier" evidence="8">
    <location>
        <begin position="417"/>
        <end position="497"/>
    </location>
</feature>
<dbReference type="SUPFAM" id="SSF52151">
    <property type="entry name" value="FabD/lysophospholipase-like"/>
    <property type="match status" value="1"/>
</dbReference>
<protein>
    <recommendedName>
        <fullName evidence="1">[acyl-carrier-protein] S-malonyltransferase</fullName>
        <ecNumber evidence="1">2.3.1.39</ecNumber>
    </recommendedName>
</protein>
<evidence type="ECO:0000256" key="5">
    <source>
        <dbReference type="ARBA" id="ARBA00023315"/>
    </source>
</evidence>
<dbReference type="GO" id="GO:0004314">
    <property type="term" value="F:[acyl-carrier-protein] S-malonyltransferase activity"/>
    <property type="evidence" value="ECO:0007669"/>
    <property type="project" value="UniProtKB-EC"/>
</dbReference>
<proteinExistence type="predicted"/>
<dbReference type="InterPro" id="IPR050858">
    <property type="entry name" value="Mal-CoA-ACP_Trans/PKS_FabD"/>
</dbReference>
<dbReference type="Gene3D" id="3.40.366.10">
    <property type="entry name" value="Malonyl-Coenzyme A Acyl Carrier Protein, domain 2"/>
    <property type="match status" value="1"/>
</dbReference>
<dbReference type="InterPro" id="IPR009081">
    <property type="entry name" value="PP-bd_ACP"/>
</dbReference>
<reference evidence="9" key="1">
    <citation type="submission" date="2020-11" db="EMBL/GenBank/DDBJ databases">
        <title>Isolation and identification of active actinomycetes.</title>
        <authorList>
            <person name="Sun X."/>
        </authorList>
    </citation>
    <scope>NUCLEOTIDE SEQUENCE</scope>
    <source>
        <strain evidence="9">NEAU-A11</strain>
    </source>
</reference>
<comment type="catalytic activity">
    <reaction evidence="6">
        <text>holo-[ACP] + malonyl-CoA = malonyl-[ACP] + CoA</text>
        <dbReference type="Rhea" id="RHEA:41792"/>
        <dbReference type="Rhea" id="RHEA-COMP:9623"/>
        <dbReference type="Rhea" id="RHEA-COMP:9685"/>
        <dbReference type="ChEBI" id="CHEBI:57287"/>
        <dbReference type="ChEBI" id="CHEBI:57384"/>
        <dbReference type="ChEBI" id="CHEBI:64479"/>
        <dbReference type="ChEBI" id="CHEBI:78449"/>
        <dbReference type="EC" id="2.3.1.39"/>
    </reaction>
</comment>
<dbReference type="InterPro" id="IPR001227">
    <property type="entry name" value="Ac_transferase_dom_sf"/>
</dbReference>
<sequence length="504" mass="53384">MHQADHDDVLTNSAPSRPAGRTAFLFPGQGGYSPALLTRAMREMDGVDSVLETVRSVARAEAGIELDPYVADESLDTDTLLQASPEALQFLIYAASVGIAQALQKAGVTPDVYAGHSFGEISALAASGACSIEDGARIVAHRNRALATVKGRGGYMMSVAMDRARAQYLLSFLGATDVAVAGQNEEKQVVVSGATATMDRLGAVLSATGTAGSRIPSPYPFHSPVLAPAVDMFAAALGSIRWTEQVARVYSPILGRAYRPGDDMATLLAQHFTTPFDFLSAVRSLHGDGTRLFAECGGRDVLTKIVKRVLSGEPGWAAVATDSTTPSAASAEQILHLTAGGDDLRPQIRALLDPVPSAADFDRYWNAERFTVLATIQQSWERFRSTSAVPMSPAPVIEAPVSVVETAAPAVATVSIPGRDQVYAELVELYGEALEYPAEVFSENVDLEGDLGVDSVKQTDLLGRVARKYGLPPAPEGLRLSEYRTLGDVVNLVMTAAERPVPVA</sequence>
<keyword evidence="10" id="KW-1185">Reference proteome</keyword>
<organism evidence="9 10">
    <name type="scientific">Actinoplanes aureus</name>
    <dbReference type="NCBI Taxonomy" id="2792083"/>
    <lineage>
        <taxon>Bacteria</taxon>
        <taxon>Bacillati</taxon>
        <taxon>Actinomycetota</taxon>
        <taxon>Actinomycetes</taxon>
        <taxon>Micromonosporales</taxon>
        <taxon>Micromonosporaceae</taxon>
        <taxon>Actinoplanes</taxon>
    </lineage>
</organism>
<evidence type="ECO:0000256" key="1">
    <source>
        <dbReference type="ARBA" id="ARBA00013258"/>
    </source>
</evidence>
<dbReference type="Pfam" id="PF00550">
    <property type="entry name" value="PP-binding"/>
    <property type="match status" value="1"/>
</dbReference>
<evidence type="ECO:0000313" key="9">
    <source>
        <dbReference type="EMBL" id="MBG0566146.1"/>
    </source>
</evidence>
<evidence type="ECO:0000256" key="3">
    <source>
        <dbReference type="ARBA" id="ARBA00022553"/>
    </source>
</evidence>
<dbReference type="Proteomes" id="UP000598146">
    <property type="component" value="Unassembled WGS sequence"/>
</dbReference>
<dbReference type="InterPro" id="IPR016036">
    <property type="entry name" value="Malonyl_transacylase_ACP-bd"/>
</dbReference>
<dbReference type="Pfam" id="PF00698">
    <property type="entry name" value="Acyl_transf_1"/>
    <property type="match status" value="1"/>
</dbReference>
<dbReference type="InterPro" id="IPR016035">
    <property type="entry name" value="Acyl_Trfase/lysoPLipase"/>
</dbReference>
<keyword evidence="5 9" id="KW-0012">Acyltransferase</keyword>
<evidence type="ECO:0000256" key="6">
    <source>
        <dbReference type="ARBA" id="ARBA00048462"/>
    </source>
</evidence>
<gene>
    <name evidence="9" type="ORF">I4J89_32335</name>
</gene>
<keyword evidence="2" id="KW-0596">Phosphopantetheine</keyword>
<evidence type="ECO:0000256" key="7">
    <source>
        <dbReference type="SAM" id="MobiDB-lite"/>
    </source>
</evidence>
<evidence type="ECO:0000259" key="8">
    <source>
        <dbReference type="PROSITE" id="PS50075"/>
    </source>
</evidence>
<feature type="region of interest" description="Disordered" evidence="7">
    <location>
        <begin position="1"/>
        <end position="24"/>
    </location>
</feature>
<dbReference type="PANTHER" id="PTHR42681:SF1">
    <property type="entry name" value="MALONYL-COA-ACYL CARRIER PROTEIN TRANSACYLASE, MITOCHONDRIAL"/>
    <property type="match status" value="1"/>
</dbReference>
<keyword evidence="3" id="KW-0597">Phosphoprotein</keyword>
<dbReference type="PANTHER" id="PTHR42681">
    <property type="entry name" value="MALONYL-COA-ACYL CARRIER PROTEIN TRANSACYLASE, MITOCHONDRIAL"/>
    <property type="match status" value="1"/>
</dbReference>